<proteinExistence type="predicted"/>
<keyword evidence="1" id="KW-1133">Transmembrane helix</keyword>
<gene>
    <name evidence="2" type="ORF">HMPREF0654_07815</name>
</gene>
<evidence type="ECO:0000313" key="3">
    <source>
        <dbReference type="Proteomes" id="UP000029538"/>
    </source>
</evidence>
<evidence type="ECO:0000256" key="1">
    <source>
        <dbReference type="SAM" id="Phobius"/>
    </source>
</evidence>
<evidence type="ECO:0008006" key="4">
    <source>
        <dbReference type="Google" id="ProtNLM"/>
    </source>
</evidence>
<dbReference type="Proteomes" id="UP000029538">
    <property type="component" value="Unassembled WGS sequence"/>
</dbReference>
<name>A0A096C181_9BACT</name>
<accession>A0A096C181</accession>
<keyword evidence="1" id="KW-0472">Membrane</keyword>
<dbReference type="EMBL" id="JRNR01000075">
    <property type="protein sequence ID" value="KGF48757.1"/>
    <property type="molecule type" value="Genomic_DNA"/>
</dbReference>
<comment type="caution">
    <text evidence="2">The sequence shown here is derived from an EMBL/GenBank/DDBJ whole genome shotgun (WGS) entry which is preliminary data.</text>
</comment>
<protein>
    <recommendedName>
        <fullName evidence="4">Holin</fullName>
    </recommendedName>
</protein>
<evidence type="ECO:0000313" key="2">
    <source>
        <dbReference type="EMBL" id="KGF48757.1"/>
    </source>
</evidence>
<feature type="transmembrane region" description="Helical" evidence="1">
    <location>
        <begin position="34"/>
        <end position="55"/>
    </location>
</feature>
<feature type="transmembrane region" description="Helical" evidence="1">
    <location>
        <begin position="62"/>
        <end position="81"/>
    </location>
</feature>
<sequence>MLGMVVLLAVNGLFGLLADIFNGVGWRTKKAIGFLYQTAVFFVLVMSLFVVGKFIHKHEEAITCVSVISVITTWVFGINILRNARECCPKGSQMYKLFDILHYIVSVQIIEKIPYIENYIIEKQKENEKNKRDYCALHGNPRRKEHQG</sequence>
<organism evidence="2 3">
    <name type="scientific">Prevotella disiens DNF00882</name>
    <dbReference type="NCBI Taxonomy" id="1401075"/>
    <lineage>
        <taxon>Bacteria</taxon>
        <taxon>Pseudomonadati</taxon>
        <taxon>Bacteroidota</taxon>
        <taxon>Bacteroidia</taxon>
        <taxon>Bacteroidales</taxon>
        <taxon>Prevotellaceae</taxon>
        <taxon>Prevotella</taxon>
    </lineage>
</organism>
<keyword evidence="1" id="KW-0812">Transmembrane</keyword>
<dbReference type="AlphaFoldDB" id="A0A096C181"/>
<reference evidence="2 3" key="1">
    <citation type="submission" date="2014-07" db="EMBL/GenBank/DDBJ databases">
        <authorList>
            <person name="McCorrison J."/>
            <person name="Sanka R."/>
            <person name="Torralba M."/>
            <person name="Gillis M."/>
            <person name="Haft D.H."/>
            <person name="Methe B."/>
            <person name="Sutton G."/>
            <person name="Nelson K.E."/>
        </authorList>
    </citation>
    <scope>NUCLEOTIDE SEQUENCE [LARGE SCALE GENOMIC DNA]</scope>
    <source>
        <strain evidence="2 3">DNF00882</strain>
    </source>
</reference>